<evidence type="ECO:0000256" key="8">
    <source>
        <dbReference type="ARBA" id="ARBA00023004"/>
    </source>
</evidence>
<dbReference type="InterPro" id="IPR029787">
    <property type="entry name" value="Nucleotide_cyclase"/>
</dbReference>
<evidence type="ECO:0000256" key="7">
    <source>
        <dbReference type="ARBA" id="ARBA00022741"/>
    </source>
</evidence>
<evidence type="ECO:0000313" key="18">
    <source>
        <dbReference type="EnsemblMetazoa" id="CLYHEMP020337.1"/>
    </source>
</evidence>
<keyword evidence="11" id="KW-0141">cGMP biosynthesis</keyword>
<dbReference type="CDD" id="cd07302">
    <property type="entry name" value="CHD"/>
    <property type="match status" value="1"/>
</dbReference>
<dbReference type="GO" id="GO:0005525">
    <property type="term" value="F:GTP binding"/>
    <property type="evidence" value="ECO:0007669"/>
    <property type="project" value="UniProtKB-KW"/>
</dbReference>
<keyword evidence="4" id="KW-0963">Cytoplasm</keyword>
<keyword evidence="6" id="KW-0479">Metal-binding</keyword>
<dbReference type="GO" id="GO:0046872">
    <property type="term" value="F:metal ion binding"/>
    <property type="evidence" value="ECO:0007669"/>
    <property type="project" value="UniProtKB-KW"/>
</dbReference>
<evidence type="ECO:0000256" key="9">
    <source>
        <dbReference type="ARBA" id="ARBA00023134"/>
    </source>
</evidence>
<dbReference type="PROSITE" id="PS50125">
    <property type="entry name" value="GUANYLATE_CYCLASE_2"/>
    <property type="match status" value="1"/>
</dbReference>
<proteinExistence type="predicted"/>
<keyword evidence="7" id="KW-0547">Nucleotide-binding</keyword>
<dbReference type="PANTHER" id="PTHR45655:SF2">
    <property type="entry name" value="GUANYLATE CYCLASE SOLUBLE SUBUNIT BETA-1"/>
    <property type="match status" value="1"/>
</dbReference>
<dbReference type="GO" id="GO:0004383">
    <property type="term" value="F:guanylate cyclase activity"/>
    <property type="evidence" value="ECO:0007669"/>
    <property type="project" value="UniProtKB-EC"/>
</dbReference>
<comment type="function">
    <text evidence="12">Mediates responses to nitric oxide (NO) by catalyzing the biosynthesis of the signaling molecule cGMP.</text>
</comment>
<dbReference type="InterPro" id="IPR038158">
    <property type="entry name" value="H-NOX_domain_sf"/>
</dbReference>
<feature type="region of interest" description="Disordered" evidence="16">
    <location>
        <begin position="645"/>
        <end position="723"/>
    </location>
</feature>
<accession>A0A7M5XAT0</accession>
<evidence type="ECO:0000256" key="14">
    <source>
        <dbReference type="ARBA" id="ARBA00041698"/>
    </source>
</evidence>
<name>A0A7M5XAT0_9CNID</name>
<evidence type="ECO:0000256" key="5">
    <source>
        <dbReference type="ARBA" id="ARBA00022617"/>
    </source>
</evidence>
<dbReference type="InterPro" id="IPR042463">
    <property type="entry name" value="HNOB_dom_associated_sf"/>
</dbReference>
<dbReference type="FunFam" id="3.30.450.260:FF:000002">
    <property type="entry name" value="guanylate cyclase soluble subunit alpha-2"/>
    <property type="match status" value="1"/>
</dbReference>
<reference evidence="18" key="1">
    <citation type="submission" date="2021-01" db="UniProtKB">
        <authorList>
            <consortium name="EnsemblMetazoa"/>
        </authorList>
    </citation>
    <scope>IDENTIFICATION</scope>
</reference>
<keyword evidence="9" id="KW-0342">GTP-binding</keyword>
<dbReference type="FunFam" id="3.30.70.1230:FF:000005">
    <property type="entry name" value="Guanylate cyclase soluble subunit beta-1"/>
    <property type="match status" value="1"/>
</dbReference>
<feature type="compositionally biased region" description="Polar residues" evidence="16">
    <location>
        <begin position="690"/>
        <end position="699"/>
    </location>
</feature>
<feature type="domain" description="Guanylate cyclase" evidence="17">
    <location>
        <begin position="425"/>
        <end position="553"/>
    </location>
</feature>
<dbReference type="Gene3D" id="3.30.450.260">
    <property type="entry name" value="Haem NO binding associated domain"/>
    <property type="match status" value="1"/>
</dbReference>
<dbReference type="AlphaFoldDB" id="A0A7M5XAT0"/>
<dbReference type="InterPro" id="IPR001054">
    <property type="entry name" value="A/G_cyclase"/>
</dbReference>
<dbReference type="OrthoDB" id="6127067at2759"/>
<dbReference type="InterPro" id="IPR011644">
    <property type="entry name" value="Heme_NO-bd"/>
</dbReference>
<dbReference type="GO" id="GO:0008074">
    <property type="term" value="C:guanylate cyclase complex, soluble"/>
    <property type="evidence" value="ECO:0007669"/>
    <property type="project" value="TreeGrafter"/>
</dbReference>
<dbReference type="PANTHER" id="PTHR45655">
    <property type="entry name" value="GUANYLATE CYCLASE SOLUBLE SUBUNIT BETA-2"/>
    <property type="match status" value="1"/>
</dbReference>
<feature type="region of interest" description="Disordered" evidence="16">
    <location>
        <begin position="744"/>
        <end position="766"/>
    </location>
</feature>
<evidence type="ECO:0000256" key="16">
    <source>
        <dbReference type="SAM" id="MobiDB-lite"/>
    </source>
</evidence>
<dbReference type="Gene3D" id="3.30.70.1230">
    <property type="entry name" value="Nucleotide cyclase"/>
    <property type="match status" value="1"/>
</dbReference>
<evidence type="ECO:0000256" key="10">
    <source>
        <dbReference type="ARBA" id="ARBA00023239"/>
    </source>
</evidence>
<comment type="cofactor">
    <cofactor evidence="1">
        <name>heme</name>
        <dbReference type="ChEBI" id="CHEBI:30413"/>
    </cofactor>
</comment>
<sequence length="827" mass="92978">MYGFFNHAFEKFITLQYGEDKWEIIRLEAGVFEESFDEKIVYDDNMIHELIDAAADVLDIEPEVLQADFGTCYFEHCLGTSHGDLLGKLGRNLYDFLSNVDSLHDYLSLQYAGLKIPTFRVKEDSFRRCITLQYYSDREDLEFITKGIIEQAAKKLFDLSVTVQIFFDANQDTNTFLITANDPDDSDRMFPKVMELSRDLIPHANEPKVSPLEFCKIFPFHMIFNRDMELLQIGTTLRRILKDINNFKTPPVAKFFTLSRPQIDFTFEAIYSRLNNTFVMTSLDDVVKPSLVLQQAHQTGSLPRRSNIRLKGEMIYIDDRDAMLFMCSPSVSNIADMRNKGLCLSDIPIHDATRDLVLLSENIQKELELTQQLRVVSDHLTKIHSELESEMHLYNRLLESVLPNSIAASLCEMKAVPAERFDCVTLMFSGINKFADLCQGMESHEIVSMLNDLYTKFDVFVTFLEGFAYKVETVGDTYMTASGLPERVSNHAYVMCTLALDMQDAAKEVTIKGKKIMLTFGIHSGEVVAGVIGQKMPRYCVFGNAVNLTSRTQSTGIPGRINVTEYTYRLLEESNSFEHFHFEKRGQVKMKGKAEPMTTYILRRAEKSRDPAYSFTADSMMSTYGSIPNTDGLLTNSAVGGGFTLNRSRAGSGGGMRRSRNTSQHASRFTTPGQSTHHSRYATPRAGRSRCNSTLSTSPLRAGSYLHTEDEESSIKSPHSVRKAPLRRMRSNLAFEVLNEVETVSSNSSSETHDTTPGSSSSIFGTGKLESLQDISGQTPKASCDETTTALAVLEIDDLPLSVSPSMNRRWDVTGILKAVNNSLTHD</sequence>
<dbReference type="Proteomes" id="UP000594262">
    <property type="component" value="Unplaced"/>
</dbReference>
<feature type="compositionally biased region" description="Polar residues" evidence="16">
    <location>
        <begin position="661"/>
        <end position="676"/>
    </location>
</feature>
<evidence type="ECO:0000256" key="2">
    <source>
        <dbReference type="ARBA" id="ARBA00004496"/>
    </source>
</evidence>
<keyword evidence="8" id="KW-0408">Iron</keyword>
<evidence type="ECO:0000256" key="3">
    <source>
        <dbReference type="ARBA" id="ARBA00012202"/>
    </source>
</evidence>
<dbReference type="Pfam" id="PF07700">
    <property type="entry name" value="HNOB"/>
    <property type="match status" value="1"/>
</dbReference>
<evidence type="ECO:0000256" key="12">
    <source>
        <dbReference type="ARBA" id="ARBA00037442"/>
    </source>
</evidence>
<evidence type="ECO:0000259" key="17">
    <source>
        <dbReference type="PROSITE" id="PS50125"/>
    </source>
</evidence>
<evidence type="ECO:0000256" key="15">
    <source>
        <dbReference type="ARBA" id="ARBA00043208"/>
    </source>
</evidence>
<dbReference type="InterPro" id="IPR011645">
    <property type="entry name" value="HNOB_dom_associated"/>
</dbReference>
<dbReference type="InterPro" id="IPR024096">
    <property type="entry name" value="NO_sig/Golgi_transp_ligand-bd"/>
</dbReference>
<dbReference type="SUPFAM" id="SSF111126">
    <property type="entry name" value="Ligand-binding domain in the NO signalling and Golgi transport"/>
    <property type="match status" value="1"/>
</dbReference>
<dbReference type="GO" id="GO:0070482">
    <property type="term" value="P:response to oxygen levels"/>
    <property type="evidence" value="ECO:0007669"/>
    <property type="project" value="TreeGrafter"/>
</dbReference>
<dbReference type="Gene3D" id="6.10.250.780">
    <property type="match status" value="1"/>
</dbReference>
<evidence type="ECO:0000256" key="11">
    <source>
        <dbReference type="ARBA" id="ARBA00023293"/>
    </source>
</evidence>
<evidence type="ECO:0000313" key="19">
    <source>
        <dbReference type="Proteomes" id="UP000594262"/>
    </source>
</evidence>
<protein>
    <recommendedName>
        <fullName evidence="13">Guanylate cyclase soluble subunit beta-1</fullName>
        <ecNumber evidence="3">4.6.1.2</ecNumber>
    </recommendedName>
    <alternativeName>
        <fullName evidence="14">Guanylate cyclase soluble subunit beta-3</fullName>
    </alternativeName>
    <alternativeName>
        <fullName evidence="15">Soluble guanylate cyclase small subunit</fullName>
    </alternativeName>
</protein>
<dbReference type="Gene3D" id="3.90.1520.10">
    <property type="entry name" value="H-NOX domain"/>
    <property type="match status" value="1"/>
</dbReference>
<evidence type="ECO:0000256" key="1">
    <source>
        <dbReference type="ARBA" id="ARBA00001971"/>
    </source>
</evidence>
<keyword evidence="10" id="KW-0456">Lyase</keyword>
<dbReference type="EC" id="4.6.1.2" evidence="3"/>
<dbReference type="GO" id="GO:0019934">
    <property type="term" value="P:cGMP-mediated signaling"/>
    <property type="evidence" value="ECO:0007669"/>
    <property type="project" value="TreeGrafter"/>
</dbReference>
<dbReference type="EnsemblMetazoa" id="CLYHEMT020337.1">
    <property type="protein sequence ID" value="CLYHEMP020337.1"/>
    <property type="gene ID" value="CLYHEMG020337"/>
</dbReference>
<comment type="subcellular location">
    <subcellularLocation>
        <location evidence="2">Cytoplasm</location>
    </subcellularLocation>
</comment>
<evidence type="ECO:0000256" key="4">
    <source>
        <dbReference type="ARBA" id="ARBA00022490"/>
    </source>
</evidence>
<dbReference type="SMART" id="SM00044">
    <property type="entry name" value="CYCc"/>
    <property type="match status" value="1"/>
</dbReference>
<dbReference type="GO" id="GO:0020037">
    <property type="term" value="F:heme binding"/>
    <property type="evidence" value="ECO:0007669"/>
    <property type="project" value="InterPro"/>
</dbReference>
<dbReference type="Pfam" id="PF00211">
    <property type="entry name" value="Guanylate_cyc"/>
    <property type="match status" value="1"/>
</dbReference>
<organism evidence="18 19">
    <name type="scientific">Clytia hemisphaerica</name>
    <dbReference type="NCBI Taxonomy" id="252671"/>
    <lineage>
        <taxon>Eukaryota</taxon>
        <taxon>Metazoa</taxon>
        <taxon>Cnidaria</taxon>
        <taxon>Hydrozoa</taxon>
        <taxon>Hydroidolina</taxon>
        <taxon>Leptothecata</taxon>
        <taxon>Obeliida</taxon>
        <taxon>Clytiidae</taxon>
        <taxon>Clytia</taxon>
    </lineage>
</organism>
<keyword evidence="19" id="KW-1185">Reference proteome</keyword>
<dbReference type="SUPFAM" id="SSF55073">
    <property type="entry name" value="Nucleotide cyclase"/>
    <property type="match status" value="1"/>
</dbReference>
<dbReference type="RefSeq" id="XP_066926417.1">
    <property type="nucleotide sequence ID" value="XM_067070316.1"/>
</dbReference>
<evidence type="ECO:0000256" key="13">
    <source>
        <dbReference type="ARBA" id="ARBA00039698"/>
    </source>
</evidence>
<dbReference type="Pfam" id="PF07701">
    <property type="entry name" value="HNOBA"/>
    <property type="match status" value="1"/>
</dbReference>
<dbReference type="GeneID" id="136813827"/>
<evidence type="ECO:0000256" key="6">
    <source>
        <dbReference type="ARBA" id="ARBA00022723"/>
    </source>
</evidence>
<keyword evidence="5" id="KW-0349">Heme</keyword>
<feature type="compositionally biased region" description="Polar residues" evidence="16">
    <location>
        <begin position="755"/>
        <end position="764"/>
    </location>
</feature>